<reference evidence="3" key="2">
    <citation type="submission" date="2023-05" db="EMBL/GenBank/DDBJ databases">
        <authorList>
            <consortium name="Lawrence Berkeley National Laboratory"/>
            <person name="Steindorff A."/>
            <person name="Hensen N."/>
            <person name="Bonometti L."/>
            <person name="Westerberg I."/>
            <person name="Brannstrom I.O."/>
            <person name="Guillou S."/>
            <person name="Cros-Aarteil S."/>
            <person name="Calhoun S."/>
            <person name="Haridas S."/>
            <person name="Kuo A."/>
            <person name="Mondo S."/>
            <person name="Pangilinan J."/>
            <person name="Riley R."/>
            <person name="Labutti K."/>
            <person name="Andreopoulos B."/>
            <person name="Lipzen A."/>
            <person name="Chen C."/>
            <person name="Yanf M."/>
            <person name="Daum C."/>
            <person name="Ng V."/>
            <person name="Clum A."/>
            <person name="Ohm R."/>
            <person name="Martin F."/>
            <person name="Silar P."/>
            <person name="Natvig D."/>
            <person name="Lalanne C."/>
            <person name="Gautier V."/>
            <person name="Ament-Velasquez S.L."/>
            <person name="Kruys A."/>
            <person name="Hutchinson M.I."/>
            <person name="Powell A.J."/>
            <person name="Barry K."/>
            <person name="Miller A.N."/>
            <person name="Grigoriev I.V."/>
            <person name="Debuchy R."/>
            <person name="Gladieux P."/>
            <person name="Thoren M.H."/>
            <person name="Johannesson H."/>
        </authorList>
    </citation>
    <scope>NUCLEOTIDE SEQUENCE</scope>
    <source>
        <strain evidence="3">CBS 315.58</strain>
    </source>
</reference>
<evidence type="ECO:0000256" key="1">
    <source>
        <dbReference type="SAM" id="MobiDB-lite"/>
    </source>
</evidence>
<feature type="transmembrane region" description="Helical" evidence="2">
    <location>
        <begin position="197"/>
        <end position="221"/>
    </location>
</feature>
<feature type="region of interest" description="Disordered" evidence="1">
    <location>
        <begin position="1"/>
        <end position="24"/>
    </location>
</feature>
<comment type="caution">
    <text evidence="3">The sequence shown here is derived from an EMBL/GenBank/DDBJ whole genome shotgun (WGS) entry which is preliminary data.</text>
</comment>
<reference evidence="3" key="1">
    <citation type="journal article" date="2023" name="Mol. Phylogenet. Evol.">
        <title>Genome-scale phylogeny and comparative genomics of the fungal order Sordariales.</title>
        <authorList>
            <person name="Hensen N."/>
            <person name="Bonometti L."/>
            <person name="Westerberg I."/>
            <person name="Brannstrom I.O."/>
            <person name="Guillou S."/>
            <person name="Cros-Aarteil S."/>
            <person name="Calhoun S."/>
            <person name="Haridas S."/>
            <person name="Kuo A."/>
            <person name="Mondo S."/>
            <person name="Pangilinan J."/>
            <person name="Riley R."/>
            <person name="LaButti K."/>
            <person name="Andreopoulos B."/>
            <person name="Lipzen A."/>
            <person name="Chen C."/>
            <person name="Yan M."/>
            <person name="Daum C."/>
            <person name="Ng V."/>
            <person name="Clum A."/>
            <person name="Steindorff A."/>
            <person name="Ohm R.A."/>
            <person name="Martin F."/>
            <person name="Silar P."/>
            <person name="Natvig D.O."/>
            <person name="Lalanne C."/>
            <person name="Gautier V."/>
            <person name="Ament-Velasquez S.L."/>
            <person name="Kruys A."/>
            <person name="Hutchinson M.I."/>
            <person name="Powell A.J."/>
            <person name="Barry K."/>
            <person name="Miller A.N."/>
            <person name="Grigoriev I.V."/>
            <person name="Debuchy R."/>
            <person name="Gladieux P."/>
            <person name="Hiltunen Thoren M."/>
            <person name="Johannesson H."/>
        </authorList>
    </citation>
    <scope>NUCLEOTIDE SEQUENCE</scope>
    <source>
        <strain evidence="3">CBS 315.58</strain>
    </source>
</reference>
<keyword evidence="2" id="KW-0812">Transmembrane</keyword>
<evidence type="ECO:0000256" key="2">
    <source>
        <dbReference type="SAM" id="Phobius"/>
    </source>
</evidence>
<organism evidence="3 4">
    <name type="scientific">Triangularia verruculosa</name>
    <dbReference type="NCBI Taxonomy" id="2587418"/>
    <lineage>
        <taxon>Eukaryota</taxon>
        <taxon>Fungi</taxon>
        <taxon>Dikarya</taxon>
        <taxon>Ascomycota</taxon>
        <taxon>Pezizomycotina</taxon>
        <taxon>Sordariomycetes</taxon>
        <taxon>Sordariomycetidae</taxon>
        <taxon>Sordariales</taxon>
        <taxon>Podosporaceae</taxon>
        <taxon>Triangularia</taxon>
    </lineage>
</organism>
<name>A0AAN7ANI1_9PEZI</name>
<sequence>MVGGGGEEPGYSCRGPPVITAPPILQHRQNDPQIQVLSQQLQELSSASRQVSQSSQQLSITSAQLVNSVQQLSNRLIQTEQSVVALRASVNNVEQASRSLSQQVAEVSRSADRQMSERLQRASQTMVESMSSMAAQMESSFARRLAQASRSAVALSQGRVGQPDDALPDPTAGFGFGPEGSANPPPPQQVQGMRTEVVIGAVVGGVLGSMVLSVIGVFFGLKIRQRQQKQGRIRPGIGPDTWMTGGASATAVNRGGSPNIGNPVLQSTSNKAYASVGLGPGGINSNSKTEKEKDMAVGGKRMSDASSVYSSDLDDDEKGLLKQEQPSPATLAKDAPDLRRLVLERSNTAISRKSVGGQQKVGFAMSYYGPSATTIPPPPKAVGTGAIKGVGNNNDNVNNDGMKIMTPTATTIVKTGGNKVNKMMKGFQLAQPPPGKLSLFPKSDETGSGGSSPVDSEDGKETPKRLESWLRRERGVVSPFAVVPPRK</sequence>
<accession>A0AAN7ANI1</accession>
<feature type="compositionally biased region" description="Basic and acidic residues" evidence="1">
    <location>
        <begin position="457"/>
        <end position="475"/>
    </location>
</feature>
<feature type="region of interest" description="Disordered" evidence="1">
    <location>
        <begin position="280"/>
        <end position="336"/>
    </location>
</feature>
<keyword evidence="2" id="KW-0472">Membrane</keyword>
<dbReference type="AlphaFoldDB" id="A0AAN7ANI1"/>
<dbReference type="EMBL" id="MU864017">
    <property type="protein sequence ID" value="KAK4195321.1"/>
    <property type="molecule type" value="Genomic_DNA"/>
</dbReference>
<gene>
    <name evidence="3" type="ORF">QBC40DRAFT_310766</name>
</gene>
<protein>
    <submittedName>
        <fullName evidence="3">Uncharacterized protein</fullName>
    </submittedName>
</protein>
<proteinExistence type="predicted"/>
<keyword evidence="2" id="KW-1133">Transmembrane helix</keyword>
<dbReference type="Proteomes" id="UP001303160">
    <property type="component" value="Unassembled WGS sequence"/>
</dbReference>
<keyword evidence="4" id="KW-1185">Reference proteome</keyword>
<feature type="region of interest" description="Disordered" evidence="1">
    <location>
        <begin position="428"/>
        <end position="487"/>
    </location>
</feature>
<evidence type="ECO:0000313" key="3">
    <source>
        <dbReference type="EMBL" id="KAK4195321.1"/>
    </source>
</evidence>
<evidence type="ECO:0000313" key="4">
    <source>
        <dbReference type="Proteomes" id="UP001303160"/>
    </source>
</evidence>